<dbReference type="Pfam" id="PF02410">
    <property type="entry name" value="RsfS"/>
    <property type="match status" value="1"/>
</dbReference>
<dbReference type="OMA" id="YNLEAFW"/>
<accession>A0A0E2UTR7</accession>
<evidence type="ECO:0000256" key="4">
    <source>
        <dbReference type="ARBA" id="ARBA00022845"/>
    </source>
</evidence>
<evidence type="ECO:0000313" key="7">
    <source>
        <dbReference type="Proteomes" id="UP000217465"/>
    </source>
</evidence>
<dbReference type="NCBIfam" id="TIGR00090">
    <property type="entry name" value="rsfS_iojap_ybeB"/>
    <property type="match status" value="1"/>
</dbReference>
<reference evidence="6 7" key="1">
    <citation type="submission" date="2016-06" db="EMBL/GenBank/DDBJ databases">
        <authorList>
            <person name="Haines A.N."/>
            <person name="Council K.R."/>
        </authorList>
    </citation>
    <scope>NUCLEOTIDE SEQUENCE [LARGE SCALE GENOMIC DNA]</scope>
    <source>
        <strain evidence="6 7">SP158-29</strain>
    </source>
</reference>
<proteinExistence type="inferred from homology"/>
<dbReference type="InterPro" id="IPR043519">
    <property type="entry name" value="NT_sf"/>
</dbReference>
<sequence length="117" mass="13075">MKKEELLELAAKAADEKRAEDILALDLEGLTSLTDYFLIASATNTRQLEAIAENIREKVKEAGGEASHVEGDSATGWVLLDLNDVVVHIFTEDQRFHYNIEKLWHEAPSVNLENLLA</sequence>
<dbReference type="GO" id="GO:0043023">
    <property type="term" value="F:ribosomal large subunit binding"/>
    <property type="evidence" value="ECO:0007669"/>
    <property type="project" value="TreeGrafter"/>
</dbReference>
<dbReference type="AlphaFoldDB" id="A0A0E2UTR7"/>
<dbReference type="InterPro" id="IPR004394">
    <property type="entry name" value="Iojap/RsfS/C7orf30"/>
</dbReference>
<protein>
    <recommendedName>
        <fullName evidence="5">Ribosomal silencing factor RsfS</fullName>
    </recommendedName>
</protein>
<comment type="function">
    <text evidence="5">Functions as a ribosomal silencing factor. Interacts with ribosomal protein uL14 (rplN), blocking formation of intersubunit bridge B8. Prevents association of the 30S and 50S ribosomal subunits and the formation of functional ribosomes, thus repressing translation.</text>
</comment>
<dbReference type="Proteomes" id="UP000217465">
    <property type="component" value="Unassembled WGS sequence"/>
</dbReference>
<dbReference type="eggNOG" id="COG0799">
    <property type="taxonomic scope" value="Bacteria"/>
</dbReference>
<dbReference type="Gene3D" id="3.30.460.10">
    <property type="entry name" value="Beta Polymerase, domain 2"/>
    <property type="match status" value="1"/>
</dbReference>
<keyword evidence="3 5" id="KW-0678">Repressor</keyword>
<dbReference type="FunFam" id="3.30.460.10:FF:000015">
    <property type="entry name" value="Ribosomal silencing factor RsfS"/>
    <property type="match status" value="1"/>
</dbReference>
<evidence type="ECO:0000256" key="2">
    <source>
        <dbReference type="ARBA" id="ARBA00022490"/>
    </source>
</evidence>
<dbReference type="HAMAP" id="MF_01477">
    <property type="entry name" value="Iojap_RsfS"/>
    <property type="match status" value="1"/>
</dbReference>
<dbReference type="GO" id="GO:0005737">
    <property type="term" value="C:cytoplasm"/>
    <property type="evidence" value="ECO:0007669"/>
    <property type="project" value="UniProtKB-SubCell"/>
</dbReference>
<dbReference type="RefSeq" id="WP_003105715.1">
    <property type="nucleotide sequence ID" value="NZ_BAWT01000025.1"/>
</dbReference>
<name>A0A0E2UTR7_9STRE</name>
<organism evidence="6 7">
    <name type="scientific">Streptococcus parauberis</name>
    <dbReference type="NCBI Taxonomy" id="1348"/>
    <lineage>
        <taxon>Bacteria</taxon>
        <taxon>Bacillati</taxon>
        <taxon>Bacillota</taxon>
        <taxon>Bacilli</taxon>
        <taxon>Lactobacillales</taxon>
        <taxon>Streptococcaceae</taxon>
        <taxon>Streptococcus</taxon>
    </lineage>
</organism>
<dbReference type="GO" id="GO:0042256">
    <property type="term" value="P:cytosolic ribosome assembly"/>
    <property type="evidence" value="ECO:0007669"/>
    <property type="project" value="UniProtKB-UniRule"/>
</dbReference>
<dbReference type="OrthoDB" id="9793681at2"/>
<dbReference type="STRING" id="936154.STP_1396"/>
<dbReference type="SUPFAM" id="SSF81301">
    <property type="entry name" value="Nucleotidyltransferase"/>
    <property type="match status" value="1"/>
</dbReference>
<comment type="caution">
    <text evidence="6">The sequence shown here is derived from an EMBL/GenBank/DDBJ whole genome shotgun (WGS) entry which is preliminary data.</text>
</comment>
<evidence type="ECO:0000256" key="5">
    <source>
        <dbReference type="HAMAP-Rule" id="MF_01477"/>
    </source>
</evidence>
<keyword evidence="4 5" id="KW-0810">Translation regulation</keyword>
<evidence type="ECO:0000313" key="6">
    <source>
        <dbReference type="EMBL" id="PCH11539.1"/>
    </source>
</evidence>
<dbReference type="EMBL" id="NSGR01000009">
    <property type="protein sequence ID" value="PCH11539.1"/>
    <property type="molecule type" value="Genomic_DNA"/>
</dbReference>
<evidence type="ECO:0000256" key="3">
    <source>
        <dbReference type="ARBA" id="ARBA00022491"/>
    </source>
</evidence>
<comment type="subunit">
    <text evidence="5">Interacts with ribosomal protein uL14 (rplN).</text>
</comment>
<dbReference type="PANTHER" id="PTHR21043">
    <property type="entry name" value="IOJAP SUPERFAMILY ORTHOLOG"/>
    <property type="match status" value="1"/>
</dbReference>
<dbReference type="GO" id="GO:0017148">
    <property type="term" value="P:negative regulation of translation"/>
    <property type="evidence" value="ECO:0007669"/>
    <property type="project" value="UniProtKB-UniRule"/>
</dbReference>
<dbReference type="PANTHER" id="PTHR21043:SF0">
    <property type="entry name" value="MITOCHONDRIAL ASSEMBLY OF RIBOSOMAL LARGE SUBUNIT PROTEIN 1"/>
    <property type="match status" value="1"/>
</dbReference>
<gene>
    <name evidence="5 6" type="primary">rsfS</name>
    <name evidence="6" type="ORF">A9Y57_01843</name>
</gene>
<dbReference type="GeneID" id="61421204"/>
<keyword evidence="2 5" id="KW-0963">Cytoplasm</keyword>
<dbReference type="GO" id="GO:0090071">
    <property type="term" value="P:negative regulation of ribosome biogenesis"/>
    <property type="evidence" value="ECO:0007669"/>
    <property type="project" value="UniProtKB-UniRule"/>
</dbReference>
<comment type="subcellular location">
    <subcellularLocation>
        <location evidence="5">Cytoplasm</location>
    </subcellularLocation>
</comment>
<evidence type="ECO:0000256" key="1">
    <source>
        <dbReference type="ARBA" id="ARBA00010574"/>
    </source>
</evidence>
<comment type="similarity">
    <text evidence="1 5">Belongs to the Iojap/RsfS family.</text>
</comment>